<dbReference type="GO" id="GO:0043952">
    <property type="term" value="P:protein transport by the Sec complex"/>
    <property type="evidence" value="ECO:0007669"/>
    <property type="project" value="TreeGrafter"/>
</dbReference>
<sequence>MFKKVLTAVGGNPTERDLKQYELVSDEISALEPEYQALSDSELRSKTDTFREQLHAATSGLTDDDAIAKAEARALDDILVSAFATVREAAVRSIGLRHYPVQLIGGQVLHAGRIAEMRTGEGKTLVATLPLYLNALAGHGGHLVTVNDYLARRDAKWMGPIFHMLGMQVGILQDAGRTDNAQMAFLFDPEYETPQEDSNHMRMVTRREAYAADVTYGTNNEFGFDYLRDNI</sequence>
<dbReference type="Pfam" id="PF07517">
    <property type="entry name" value="SecA_DEAD"/>
    <property type="match status" value="1"/>
</dbReference>
<keyword evidence="1" id="KW-0813">Transport</keyword>
<dbReference type="GO" id="GO:0005886">
    <property type="term" value="C:plasma membrane"/>
    <property type="evidence" value="ECO:0007669"/>
    <property type="project" value="TreeGrafter"/>
</dbReference>
<dbReference type="GO" id="GO:0006886">
    <property type="term" value="P:intracellular protein transport"/>
    <property type="evidence" value="ECO:0007669"/>
    <property type="project" value="InterPro"/>
</dbReference>
<dbReference type="PRINTS" id="PR00906">
    <property type="entry name" value="SECA"/>
</dbReference>
<organism evidence="4">
    <name type="scientific">marine metagenome</name>
    <dbReference type="NCBI Taxonomy" id="408172"/>
    <lineage>
        <taxon>unclassified sequences</taxon>
        <taxon>metagenomes</taxon>
        <taxon>ecological metagenomes</taxon>
    </lineage>
</organism>
<proteinExistence type="predicted"/>
<evidence type="ECO:0000256" key="2">
    <source>
        <dbReference type="ARBA" id="ARBA00023010"/>
    </source>
</evidence>
<dbReference type="GO" id="GO:0006605">
    <property type="term" value="P:protein targeting"/>
    <property type="evidence" value="ECO:0007669"/>
    <property type="project" value="InterPro"/>
</dbReference>
<dbReference type="AlphaFoldDB" id="A0A382PYA8"/>
<dbReference type="PANTHER" id="PTHR30612:SF0">
    <property type="entry name" value="CHLOROPLAST PROTEIN-TRANSPORTING ATPASE"/>
    <property type="match status" value="1"/>
</dbReference>
<dbReference type="SUPFAM" id="SSF52540">
    <property type="entry name" value="P-loop containing nucleoside triphosphate hydrolases"/>
    <property type="match status" value="1"/>
</dbReference>
<evidence type="ECO:0000259" key="3">
    <source>
        <dbReference type="PROSITE" id="PS51196"/>
    </source>
</evidence>
<dbReference type="PROSITE" id="PS51196">
    <property type="entry name" value="SECA_MOTOR_DEAD"/>
    <property type="match status" value="1"/>
</dbReference>
<keyword evidence="1" id="KW-0653">Protein transport</keyword>
<dbReference type="EMBL" id="UINC01110241">
    <property type="protein sequence ID" value="SVC77608.1"/>
    <property type="molecule type" value="Genomic_DNA"/>
</dbReference>
<dbReference type="SMART" id="SM00957">
    <property type="entry name" value="SecA_DEAD"/>
    <property type="match status" value="1"/>
</dbReference>
<dbReference type="GO" id="GO:0017038">
    <property type="term" value="P:protein import"/>
    <property type="evidence" value="ECO:0007669"/>
    <property type="project" value="InterPro"/>
</dbReference>
<dbReference type="PANTHER" id="PTHR30612">
    <property type="entry name" value="SECA INNER MEMBRANE COMPONENT OF SEC PROTEIN SECRETION SYSTEM"/>
    <property type="match status" value="1"/>
</dbReference>
<dbReference type="InterPro" id="IPR014018">
    <property type="entry name" value="SecA_motor_DEAD"/>
</dbReference>
<reference evidence="4" key="1">
    <citation type="submission" date="2018-05" db="EMBL/GenBank/DDBJ databases">
        <authorList>
            <person name="Lanie J.A."/>
            <person name="Ng W.-L."/>
            <person name="Kazmierczak K.M."/>
            <person name="Andrzejewski T.M."/>
            <person name="Davidsen T.M."/>
            <person name="Wayne K.J."/>
            <person name="Tettelin H."/>
            <person name="Glass J.I."/>
            <person name="Rusch D."/>
            <person name="Podicherti R."/>
            <person name="Tsui H.-C.T."/>
            <person name="Winkler M.E."/>
        </authorList>
    </citation>
    <scope>NUCLEOTIDE SEQUENCE</scope>
</reference>
<evidence type="ECO:0000313" key="4">
    <source>
        <dbReference type="EMBL" id="SVC77608.1"/>
    </source>
</evidence>
<protein>
    <recommendedName>
        <fullName evidence="3">SecA family profile domain-containing protein</fullName>
    </recommendedName>
</protein>
<dbReference type="GO" id="GO:0005524">
    <property type="term" value="F:ATP binding"/>
    <property type="evidence" value="ECO:0007669"/>
    <property type="project" value="InterPro"/>
</dbReference>
<dbReference type="CDD" id="cd17928">
    <property type="entry name" value="DEXDc_SecA"/>
    <property type="match status" value="1"/>
</dbReference>
<gene>
    <name evidence="4" type="ORF">METZ01_LOCUS330462</name>
</gene>
<dbReference type="GO" id="GO:0031522">
    <property type="term" value="C:cell envelope Sec protein transport complex"/>
    <property type="evidence" value="ECO:0007669"/>
    <property type="project" value="TreeGrafter"/>
</dbReference>
<evidence type="ECO:0000256" key="1">
    <source>
        <dbReference type="ARBA" id="ARBA00022927"/>
    </source>
</evidence>
<name>A0A382PYA8_9ZZZZ</name>
<feature type="non-terminal residue" evidence="4">
    <location>
        <position position="231"/>
    </location>
</feature>
<dbReference type="InterPro" id="IPR011115">
    <property type="entry name" value="SecA_DEAD"/>
</dbReference>
<dbReference type="GO" id="GO:0005829">
    <property type="term" value="C:cytosol"/>
    <property type="evidence" value="ECO:0007669"/>
    <property type="project" value="TreeGrafter"/>
</dbReference>
<dbReference type="InterPro" id="IPR000185">
    <property type="entry name" value="SecA"/>
</dbReference>
<accession>A0A382PYA8</accession>
<feature type="domain" description="SecA family profile" evidence="3">
    <location>
        <begin position="3"/>
        <end position="231"/>
    </location>
</feature>
<dbReference type="InterPro" id="IPR027417">
    <property type="entry name" value="P-loop_NTPase"/>
</dbReference>
<dbReference type="Gene3D" id="3.40.50.300">
    <property type="entry name" value="P-loop containing nucleotide triphosphate hydrolases"/>
    <property type="match status" value="1"/>
</dbReference>
<keyword evidence="2" id="KW-0811">Translocation</keyword>